<name>A0A0A1FC24_9BURK</name>
<evidence type="ECO:0000313" key="1">
    <source>
        <dbReference type="EMBL" id="AIY42273.1"/>
    </source>
</evidence>
<dbReference type="KEGG" id="care:LT85_3115"/>
<sequence length="43" mass="4524">MPPSALGIAADDPAALRDDYKKEQEALTVYLPPACCYGSVGIL</sequence>
<dbReference type="AlphaFoldDB" id="A0A0A1FC24"/>
<keyword evidence="2" id="KW-1185">Reference proteome</keyword>
<dbReference type="HOGENOM" id="CLU_3232130_0_0_4"/>
<evidence type="ECO:0000313" key="2">
    <source>
        <dbReference type="Proteomes" id="UP000030302"/>
    </source>
</evidence>
<reference evidence="2" key="1">
    <citation type="journal article" date="2014" name="Soil Biol. Biochem.">
        <title>Structure and function of bacterial communities in ageing soils: Insights from the Mendocino ecological staircase.</title>
        <authorList>
            <person name="Uroz S."/>
            <person name="Tech J.J."/>
            <person name="Sawaya N.A."/>
            <person name="Frey-Klett P."/>
            <person name="Leveau J.H.J."/>
        </authorList>
    </citation>
    <scope>NUCLEOTIDE SEQUENCE [LARGE SCALE GENOMIC DNA]</scope>
    <source>
        <strain evidence="2">Cal35</strain>
    </source>
</reference>
<organism evidence="1 2">
    <name type="scientific">Collimonas arenae</name>
    <dbReference type="NCBI Taxonomy" id="279058"/>
    <lineage>
        <taxon>Bacteria</taxon>
        <taxon>Pseudomonadati</taxon>
        <taxon>Pseudomonadota</taxon>
        <taxon>Betaproteobacteria</taxon>
        <taxon>Burkholderiales</taxon>
        <taxon>Oxalobacteraceae</taxon>
        <taxon>Collimonas</taxon>
    </lineage>
</organism>
<protein>
    <submittedName>
        <fullName evidence="1">Uncharacterized protein</fullName>
    </submittedName>
</protein>
<accession>A0A0A1FC24</accession>
<gene>
    <name evidence="1" type="ORF">LT85_3115</name>
</gene>
<proteinExistence type="predicted"/>
<dbReference type="RefSeq" id="WP_301280467.1">
    <property type="nucleotide sequence ID" value="NZ_CP009962.1"/>
</dbReference>
<dbReference type="Proteomes" id="UP000030302">
    <property type="component" value="Chromosome"/>
</dbReference>
<dbReference type="EMBL" id="CP009962">
    <property type="protein sequence ID" value="AIY42273.1"/>
    <property type="molecule type" value="Genomic_DNA"/>
</dbReference>